<proteinExistence type="predicted"/>
<name>A0A8S2MBA0_9BILA</name>
<evidence type="ECO:0000313" key="4">
    <source>
        <dbReference type="Proteomes" id="UP000682733"/>
    </source>
</evidence>
<protein>
    <submittedName>
        <fullName evidence="3">Uncharacterized protein</fullName>
    </submittedName>
</protein>
<reference evidence="3" key="1">
    <citation type="submission" date="2021-02" db="EMBL/GenBank/DDBJ databases">
        <authorList>
            <person name="Nowell W R."/>
        </authorList>
    </citation>
    <scope>NUCLEOTIDE SEQUENCE</scope>
</reference>
<dbReference type="Proteomes" id="UP000682733">
    <property type="component" value="Unassembled WGS sequence"/>
</dbReference>
<evidence type="ECO:0000313" key="3">
    <source>
        <dbReference type="EMBL" id="CAF3948349.1"/>
    </source>
</evidence>
<gene>
    <name evidence="2" type="ORF">OVA965_LOCUS21382</name>
    <name evidence="3" type="ORF">TMI583_LOCUS22024</name>
</gene>
<evidence type="ECO:0000256" key="1">
    <source>
        <dbReference type="SAM" id="MobiDB-lite"/>
    </source>
</evidence>
<feature type="region of interest" description="Disordered" evidence="1">
    <location>
        <begin position="148"/>
        <end position="179"/>
    </location>
</feature>
<feature type="compositionally biased region" description="Low complexity" evidence="1">
    <location>
        <begin position="148"/>
        <end position="162"/>
    </location>
</feature>
<organism evidence="3 4">
    <name type="scientific">Didymodactylos carnosus</name>
    <dbReference type="NCBI Taxonomy" id="1234261"/>
    <lineage>
        <taxon>Eukaryota</taxon>
        <taxon>Metazoa</taxon>
        <taxon>Spiralia</taxon>
        <taxon>Gnathifera</taxon>
        <taxon>Rotifera</taxon>
        <taxon>Eurotatoria</taxon>
        <taxon>Bdelloidea</taxon>
        <taxon>Philodinida</taxon>
        <taxon>Philodinidae</taxon>
        <taxon>Didymodactylos</taxon>
    </lineage>
</organism>
<sequence length="179" mass="19467">MANKSLSDTQLAEIDEYLKDDSFCKMIDTQRNAACASQHTNVTEASAAATPDPLNNAFLDETVVEEGPTTTETCENHTQTIETTTTAQGPPLVHEIIEQGNNDANHRTPTKPEYVSIGTMLKTPTNREYVTTGTMPKTPNVDCIETMASTTTTKSTATMTETSDQKPMTKTPNSGRFSQ</sequence>
<dbReference type="AlphaFoldDB" id="A0A8S2MBA0"/>
<feature type="compositionally biased region" description="Polar residues" evidence="1">
    <location>
        <begin position="165"/>
        <end position="179"/>
    </location>
</feature>
<dbReference type="Proteomes" id="UP000677228">
    <property type="component" value="Unassembled WGS sequence"/>
</dbReference>
<comment type="caution">
    <text evidence="3">The sequence shown here is derived from an EMBL/GenBank/DDBJ whole genome shotgun (WGS) entry which is preliminary data.</text>
</comment>
<accession>A0A8S2MBA0</accession>
<dbReference type="EMBL" id="CAJOBA010029019">
    <property type="protein sequence ID" value="CAF3948349.1"/>
    <property type="molecule type" value="Genomic_DNA"/>
</dbReference>
<dbReference type="EMBL" id="CAJNOK010011703">
    <property type="protein sequence ID" value="CAF1146418.1"/>
    <property type="molecule type" value="Genomic_DNA"/>
</dbReference>
<evidence type="ECO:0000313" key="2">
    <source>
        <dbReference type="EMBL" id="CAF1146418.1"/>
    </source>
</evidence>